<feature type="coiled-coil region" evidence="3">
    <location>
        <begin position="49"/>
        <end position="76"/>
    </location>
</feature>
<accession>A0A6M2BLP5</accession>
<dbReference type="EMBL" id="JAAMOW010000001">
    <property type="protein sequence ID" value="NGY03556.1"/>
    <property type="molecule type" value="Genomic_DNA"/>
</dbReference>
<dbReference type="PANTHER" id="PTHR35089">
    <property type="entry name" value="CHAPERONE PROTEIN SKP"/>
    <property type="match status" value="1"/>
</dbReference>
<dbReference type="GO" id="GO:0050821">
    <property type="term" value="P:protein stabilization"/>
    <property type="evidence" value="ECO:0007669"/>
    <property type="project" value="TreeGrafter"/>
</dbReference>
<feature type="region of interest" description="Disordered" evidence="4">
    <location>
        <begin position="77"/>
        <end position="97"/>
    </location>
</feature>
<keyword evidence="6" id="KW-1185">Reference proteome</keyword>
<evidence type="ECO:0000256" key="3">
    <source>
        <dbReference type="SAM" id="Coils"/>
    </source>
</evidence>
<dbReference type="SUPFAM" id="SSF111384">
    <property type="entry name" value="OmpH-like"/>
    <property type="match status" value="1"/>
</dbReference>
<dbReference type="AlphaFoldDB" id="A0A6M2BLP5"/>
<sequence>MIRKFIAITGVILAFTTLPALADLKIGVLSSADLMQKAPQIKAMQDQLKAQFERRQNDLEADAKKLQDDAQAFQKEADMLAPADRAKKEKDLSTRKIDIESKGRQLQDDFNSARQQQYAKVMDSIKTVIDAVAKDKGLDLIIENPPFAKPELDVTDEVLKRLQAAGTK</sequence>
<evidence type="ECO:0000313" key="5">
    <source>
        <dbReference type="EMBL" id="NGY03556.1"/>
    </source>
</evidence>
<keyword evidence="3" id="KW-0175">Coiled coil</keyword>
<dbReference type="SMART" id="SM00935">
    <property type="entry name" value="OmpH"/>
    <property type="match status" value="1"/>
</dbReference>
<dbReference type="Proteomes" id="UP000472676">
    <property type="component" value="Unassembled WGS sequence"/>
</dbReference>
<comment type="similarity">
    <text evidence="1">Belongs to the Skp family.</text>
</comment>
<dbReference type="GO" id="GO:0005829">
    <property type="term" value="C:cytosol"/>
    <property type="evidence" value="ECO:0007669"/>
    <property type="project" value="TreeGrafter"/>
</dbReference>
<dbReference type="Gene3D" id="3.30.910.20">
    <property type="entry name" value="Skp domain"/>
    <property type="match status" value="1"/>
</dbReference>
<dbReference type="RefSeq" id="WP_166251059.1">
    <property type="nucleotide sequence ID" value="NZ_JAAMOW010000001.1"/>
</dbReference>
<comment type="caution">
    <text evidence="5">The sequence shown here is derived from an EMBL/GenBank/DDBJ whole genome shotgun (WGS) entry which is preliminary data.</text>
</comment>
<dbReference type="PANTHER" id="PTHR35089:SF1">
    <property type="entry name" value="CHAPERONE PROTEIN SKP"/>
    <property type="match status" value="1"/>
</dbReference>
<name>A0A6M2BLP5_9GAMM</name>
<keyword evidence="2" id="KW-0732">Signal</keyword>
<gene>
    <name evidence="5" type="ORF">G7Y85_02135</name>
</gene>
<dbReference type="Pfam" id="PF03938">
    <property type="entry name" value="OmpH"/>
    <property type="match status" value="1"/>
</dbReference>
<evidence type="ECO:0000256" key="2">
    <source>
        <dbReference type="ARBA" id="ARBA00022729"/>
    </source>
</evidence>
<dbReference type="InterPro" id="IPR024930">
    <property type="entry name" value="Skp_dom_sf"/>
</dbReference>
<evidence type="ECO:0000313" key="6">
    <source>
        <dbReference type="Proteomes" id="UP000472676"/>
    </source>
</evidence>
<reference evidence="5 6" key="1">
    <citation type="journal article" date="2014" name="Int. J. Syst. Evol. Microbiol.">
        <title>Solimonas terrae sp. nov., isolated from soil.</title>
        <authorList>
            <person name="Kim S.J."/>
            <person name="Moon J.Y."/>
            <person name="Weon H.Y."/>
            <person name="Ahn J.H."/>
            <person name="Chen W.M."/>
            <person name="Kwon S.W."/>
        </authorList>
    </citation>
    <scope>NUCLEOTIDE SEQUENCE [LARGE SCALE GENOMIC DNA]</scope>
    <source>
        <strain evidence="5 6">KIS83-12</strain>
    </source>
</reference>
<organism evidence="5 6">
    <name type="scientific">Solimonas terrae</name>
    <dbReference type="NCBI Taxonomy" id="1396819"/>
    <lineage>
        <taxon>Bacteria</taxon>
        <taxon>Pseudomonadati</taxon>
        <taxon>Pseudomonadota</taxon>
        <taxon>Gammaproteobacteria</taxon>
        <taxon>Nevskiales</taxon>
        <taxon>Nevskiaceae</taxon>
        <taxon>Solimonas</taxon>
    </lineage>
</organism>
<evidence type="ECO:0000256" key="1">
    <source>
        <dbReference type="ARBA" id="ARBA00009091"/>
    </source>
</evidence>
<dbReference type="GO" id="GO:0051082">
    <property type="term" value="F:unfolded protein binding"/>
    <property type="evidence" value="ECO:0007669"/>
    <property type="project" value="InterPro"/>
</dbReference>
<protein>
    <submittedName>
        <fullName evidence="5">OmpH family outer membrane protein</fullName>
    </submittedName>
</protein>
<dbReference type="InterPro" id="IPR005632">
    <property type="entry name" value="Chaperone_Skp"/>
</dbReference>
<proteinExistence type="inferred from homology"/>
<evidence type="ECO:0000256" key="4">
    <source>
        <dbReference type="SAM" id="MobiDB-lite"/>
    </source>
</evidence>
<feature type="compositionally biased region" description="Basic and acidic residues" evidence="4">
    <location>
        <begin position="84"/>
        <end position="97"/>
    </location>
</feature>